<proteinExistence type="predicted"/>
<protein>
    <submittedName>
        <fullName evidence="1">Uncharacterized protein</fullName>
    </submittedName>
</protein>
<organism evidence="1 2">
    <name type="scientific">Glossina palpalis gambiensis</name>
    <dbReference type="NCBI Taxonomy" id="67801"/>
    <lineage>
        <taxon>Eukaryota</taxon>
        <taxon>Metazoa</taxon>
        <taxon>Ecdysozoa</taxon>
        <taxon>Arthropoda</taxon>
        <taxon>Hexapoda</taxon>
        <taxon>Insecta</taxon>
        <taxon>Pterygota</taxon>
        <taxon>Neoptera</taxon>
        <taxon>Endopterygota</taxon>
        <taxon>Diptera</taxon>
        <taxon>Brachycera</taxon>
        <taxon>Muscomorpha</taxon>
        <taxon>Hippoboscoidea</taxon>
        <taxon>Glossinidae</taxon>
        <taxon>Glossina</taxon>
    </lineage>
</organism>
<reference evidence="2" key="1">
    <citation type="submission" date="2015-01" db="EMBL/GenBank/DDBJ databases">
        <authorList>
            <person name="Aksoy S."/>
            <person name="Warren W."/>
            <person name="Wilson R.K."/>
        </authorList>
    </citation>
    <scope>NUCLEOTIDE SEQUENCE [LARGE SCALE GENOMIC DNA]</scope>
    <source>
        <strain evidence="2">IAEA</strain>
    </source>
</reference>
<keyword evidence="2" id="KW-1185">Reference proteome</keyword>
<dbReference type="AlphaFoldDB" id="A0A1B0C2H5"/>
<reference evidence="1" key="2">
    <citation type="submission" date="2020-05" db="UniProtKB">
        <authorList>
            <consortium name="EnsemblMetazoa"/>
        </authorList>
    </citation>
    <scope>IDENTIFICATION</scope>
    <source>
        <strain evidence="1">IAEA</strain>
    </source>
</reference>
<dbReference type="Proteomes" id="UP000092460">
    <property type="component" value="Unassembled WGS sequence"/>
</dbReference>
<name>A0A1B0C2H5_9MUSC</name>
<dbReference type="EMBL" id="JXJN01024553">
    <property type="status" value="NOT_ANNOTATED_CDS"/>
    <property type="molecule type" value="Genomic_DNA"/>
</dbReference>
<dbReference type="VEuPathDB" id="VectorBase:GPPI047376"/>
<dbReference type="EnsemblMetazoa" id="GPPI047376-RA">
    <property type="protein sequence ID" value="GPPI047376-PA"/>
    <property type="gene ID" value="GPPI047376"/>
</dbReference>
<evidence type="ECO:0000313" key="1">
    <source>
        <dbReference type="EnsemblMetazoa" id="GPPI047376-PA"/>
    </source>
</evidence>
<sequence>MSASPSVRWNLAGNKELFKIKAPCQSTEHFRAISGSVRAADIAAPPPLLRLVEESESESGECALLCGERERERSCLSS</sequence>
<evidence type="ECO:0000313" key="2">
    <source>
        <dbReference type="Proteomes" id="UP000092460"/>
    </source>
</evidence>
<accession>A0A1B0C2H5</accession>